<reference evidence="1" key="1">
    <citation type="submission" date="2020-10" db="EMBL/GenBank/DDBJ databases">
        <authorList>
            <person name="Gilroy R."/>
        </authorList>
    </citation>
    <scope>NUCLEOTIDE SEQUENCE</scope>
    <source>
        <strain evidence="1">ChiW17-6978</strain>
    </source>
</reference>
<evidence type="ECO:0008006" key="3">
    <source>
        <dbReference type="Google" id="ProtNLM"/>
    </source>
</evidence>
<dbReference type="Gene3D" id="3.40.220.10">
    <property type="entry name" value="Leucine Aminopeptidase, subunit E, domain 1"/>
    <property type="match status" value="1"/>
</dbReference>
<gene>
    <name evidence="1" type="ORF">IAD46_00055</name>
</gene>
<dbReference type="Proteomes" id="UP000886758">
    <property type="component" value="Unassembled WGS sequence"/>
</dbReference>
<dbReference type="SUPFAM" id="SSF52949">
    <property type="entry name" value="Macro domain-like"/>
    <property type="match status" value="1"/>
</dbReference>
<organism evidence="1 2">
    <name type="scientific">Candidatus Pelethenecus faecipullorum</name>
    <dbReference type="NCBI Taxonomy" id="2840900"/>
    <lineage>
        <taxon>Bacteria</taxon>
        <taxon>Bacillati</taxon>
        <taxon>Mycoplasmatota</taxon>
        <taxon>Mollicutes</taxon>
        <taxon>Candidatus Pelethenecus</taxon>
    </lineage>
</organism>
<evidence type="ECO:0000313" key="1">
    <source>
        <dbReference type="EMBL" id="HIT49399.1"/>
    </source>
</evidence>
<dbReference type="AlphaFoldDB" id="A0A9D1KJL8"/>
<reference evidence="1" key="2">
    <citation type="journal article" date="2021" name="PeerJ">
        <title>Extensive microbial diversity within the chicken gut microbiome revealed by metagenomics and culture.</title>
        <authorList>
            <person name="Gilroy R."/>
            <person name="Ravi A."/>
            <person name="Getino M."/>
            <person name="Pursley I."/>
            <person name="Horton D.L."/>
            <person name="Alikhan N.F."/>
            <person name="Baker D."/>
            <person name="Gharbi K."/>
            <person name="Hall N."/>
            <person name="Watson M."/>
            <person name="Adriaenssens E.M."/>
            <person name="Foster-Nyarko E."/>
            <person name="Jarju S."/>
            <person name="Secka A."/>
            <person name="Antonio M."/>
            <person name="Oren A."/>
            <person name="Chaudhuri R.R."/>
            <person name="La Ragione R."/>
            <person name="Hildebrand F."/>
            <person name="Pallen M.J."/>
        </authorList>
    </citation>
    <scope>NUCLEOTIDE SEQUENCE</scope>
    <source>
        <strain evidence="1">ChiW17-6978</strain>
    </source>
</reference>
<sequence>MIKYLNCDCISSKCSAIVNQVNLSGNMDFQSGMEFSIRFPKMYQDYLNRYRENRLELHQSYLFEEDGQKIINMVCYDSYAFPTTMTTVEKALKYFVKNYKEFHIHEIAFPLLGCDEDGLRMVNILPLMEKYLKPLPIDCYICFDVEGPSNLEFQMIQAFQDDDFKHLKTYAELDDIQIASLENIRHRIIRFEEIYHLDGMNAESYRRIYRYFYTGEYKKHHPYRQASFFD</sequence>
<dbReference type="InterPro" id="IPR043472">
    <property type="entry name" value="Macro_dom-like"/>
</dbReference>
<dbReference type="EMBL" id="DVLF01000002">
    <property type="protein sequence ID" value="HIT49399.1"/>
    <property type="molecule type" value="Genomic_DNA"/>
</dbReference>
<comment type="caution">
    <text evidence="1">The sequence shown here is derived from an EMBL/GenBank/DDBJ whole genome shotgun (WGS) entry which is preliminary data.</text>
</comment>
<name>A0A9D1KJL8_9MOLU</name>
<proteinExistence type="predicted"/>
<evidence type="ECO:0000313" key="2">
    <source>
        <dbReference type="Proteomes" id="UP000886758"/>
    </source>
</evidence>
<accession>A0A9D1KJL8</accession>
<protein>
    <recommendedName>
        <fullName evidence="3">Macro domain-containing protein</fullName>
    </recommendedName>
</protein>